<dbReference type="GO" id="GO:0010181">
    <property type="term" value="F:FMN binding"/>
    <property type="evidence" value="ECO:0007669"/>
    <property type="project" value="TreeGrafter"/>
</dbReference>
<reference evidence="3 4" key="1">
    <citation type="submission" date="2020-08" db="EMBL/GenBank/DDBJ databases">
        <title>Cohnella phylogeny.</title>
        <authorList>
            <person name="Dunlap C."/>
        </authorList>
    </citation>
    <scope>NUCLEOTIDE SEQUENCE [LARGE SCALE GENOMIC DNA]</scope>
    <source>
        <strain evidence="3 4">DSM 25239</strain>
    </source>
</reference>
<keyword evidence="1" id="KW-0560">Oxidoreductase</keyword>
<dbReference type="GO" id="GO:0003955">
    <property type="term" value="F:NAD(P)H dehydrogenase (quinone) activity"/>
    <property type="evidence" value="ECO:0007669"/>
    <property type="project" value="TreeGrafter"/>
</dbReference>
<dbReference type="Gene3D" id="3.40.50.360">
    <property type="match status" value="1"/>
</dbReference>
<dbReference type="Pfam" id="PF02525">
    <property type="entry name" value="Flavodoxin_2"/>
    <property type="match status" value="1"/>
</dbReference>
<evidence type="ECO:0000259" key="2">
    <source>
        <dbReference type="Pfam" id="PF02525"/>
    </source>
</evidence>
<dbReference type="AlphaFoldDB" id="A0A841TZ53"/>
<comment type="caution">
    <text evidence="3">The sequence shown here is derived from an EMBL/GenBank/DDBJ whole genome shotgun (WGS) entry which is preliminary data.</text>
</comment>
<keyword evidence="4" id="KW-1185">Reference proteome</keyword>
<dbReference type="GO" id="GO:0009055">
    <property type="term" value="F:electron transfer activity"/>
    <property type="evidence" value="ECO:0007669"/>
    <property type="project" value="TreeGrafter"/>
</dbReference>
<dbReference type="PANTHER" id="PTHR47307:SF1">
    <property type="entry name" value="GLUTATHIONE-REGULATED POTASSIUM-EFFLUX SYSTEM ANCILLARY PROTEIN KEFG"/>
    <property type="match status" value="1"/>
</dbReference>
<dbReference type="EMBL" id="JACJVR010000079">
    <property type="protein sequence ID" value="MBB6693827.1"/>
    <property type="molecule type" value="Genomic_DNA"/>
</dbReference>
<evidence type="ECO:0000256" key="1">
    <source>
        <dbReference type="ARBA" id="ARBA00023002"/>
    </source>
</evidence>
<dbReference type="InterPro" id="IPR003680">
    <property type="entry name" value="Flavodoxin_fold"/>
</dbReference>
<accession>A0A841TZ53</accession>
<dbReference type="Proteomes" id="UP000553776">
    <property type="component" value="Unassembled WGS sequence"/>
</dbReference>
<proteinExistence type="predicted"/>
<protein>
    <submittedName>
        <fullName evidence="3">NAD(P)H-dependent oxidoreductase</fullName>
    </submittedName>
</protein>
<gene>
    <name evidence="3" type="ORF">H7B90_20730</name>
</gene>
<organism evidence="3 4">
    <name type="scientific">Cohnella xylanilytica</name>
    <dbReference type="NCBI Taxonomy" id="557555"/>
    <lineage>
        <taxon>Bacteria</taxon>
        <taxon>Bacillati</taxon>
        <taxon>Bacillota</taxon>
        <taxon>Bacilli</taxon>
        <taxon>Bacillales</taxon>
        <taxon>Paenibacillaceae</taxon>
        <taxon>Cohnella</taxon>
    </lineage>
</organism>
<feature type="domain" description="Flavodoxin-like fold" evidence="2">
    <location>
        <begin position="1"/>
        <end position="169"/>
    </location>
</feature>
<evidence type="ECO:0000313" key="4">
    <source>
        <dbReference type="Proteomes" id="UP000553776"/>
    </source>
</evidence>
<dbReference type="InterPro" id="IPR029039">
    <property type="entry name" value="Flavoprotein-like_sf"/>
</dbReference>
<dbReference type="SUPFAM" id="SSF52218">
    <property type="entry name" value="Flavoproteins"/>
    <property type="match status" value="1"/>
</dbReference>
<dbReference type="RefSeq" id="WP_185137799.1">
    <property type="nucleotide sequence ID" value="NZ_BORM01000021.1"/>
</dbReference>
<dbReference type="InterPro" id="IPR046980">
    <property type="entry name" value="KefG/KefF"/>
</dbReference>
<name>A0A841TZ53_9BACL</name>
<dbReference type="PANTHER" id="PTHR47307">
    <property type="entry name" value="GLUTATHIONE-REGULATED POTASSIUM-EFFLUX SYSTEM ANCILLARY PROTEIN KEFG"/>
    <property type="match status" value="1"/>
</dbReference>
<evidence type="ECO:0000313" key="3">
    <source>
        <dbReference type="EMBL" id="MBB6693827.1"/>
    </source>
</evidence>
<sequence length="179" mass="20595">MKIMLIAAHPQLDRSRANQALLGELKEDADIFIRDLYREYPDWNIDVEKEHRLLLEYDRIVLQFPFYWYSCPPLLKKWFDDVLTFGWAFGPGGDRLLGKEFLVGTTAGGPDRSYRAGGDNRFTVDELLRPIERTLTKCNGTYLPAFVVYDANQSAGAELAREARRYAEHIRTPQSALAH</sequence>